<dbReference type="AlphaFoldDB" id="A0A8H5G0V9"/>
<proteinExistence type="inferred from homology"/>
<dbReference type="PIRSF" id="PIRSF000277">
    <property type="entry name" value="COX6A1"/>
    <property type="match status" value="1"/>
</dbReference>
<dbReference type="InterPro" id="IPR001349">
    <property type="entry name" value="Cyt_c_oxidase_su6a"/>
</dbReference>
<sequence>MSGILARTAIRTATRTAPRRSRGFAQAVAESENPALKTYLAEEQALASHAAHTSDLWRKISFYVCVPAIAVCCAWVYNVETEHAAHVEHIKHENGGELPETPAYDYLNRRGKPFPWGMNSLFFNPHANKNMEDA</sequence>
<dbReference type="PANTHER" id="PTHR11504">
    <property type="entry name" value="CYTOCHROME C OXIDASE POLYPEPTIDE VIA"/>
    <property type="match status" value="1"/>
</dbReference>
<dbReference type="PANTHER" id="PTHR11504:SF0">
    <property type="entry name" value="CYTOCHROME C OXIDASE SUBUNIT"/>
    <property type="match status" value="1"/>
</dbReference>
<evidence type="ECO:0000256" key="1">
    <source>
        <dbReference type="ARBA" id="ARBA00004273"/>
    </source>
</evidence>
<accession>A0A8H5G0V9</accession>
<dbReference type="EMBL" id="JAACJO010000007">
    <property type="protein sequence ID" value="KAF5356262.1"/>
    <property type="molecule type" value="Genomic_DNA"/>
</dbReference>
<organism evidence="7 8">
    <name type="scientific">Leucocoprinus leucothites</name>
    <dbReference type="NCBI Taxonomy" id="201217"/>
    <lineage>
        <taxon>Eukaryota</taxon>
        <taxon>Fungi</taxon>
        <taxon>Dikarya</taxon>
        <taxon>Basidiomycota</taxon>
        <taxon>Agaricomycotina</taxon>
        <taxon>Agaricomycetes</taxon>
        <taxon>Agaricomycetidae</taxon>
        <taxon>Agaricales</taxon>
        <taxon>Agaricineae</taxon>
        <taxon>Agaricaceae</taxon>
        <taxon>Leucocoprinus</taxon>
    </lineage>
</organism>
<reference evidence="7 8" key="1">
    <citation type="journal article" date="2020" name="ISME J.">
        <title>Uncovering the hidden diversity of litter-decomposition mechanisms in mushroom-forming fungi.</title>
        <authorList>
            <person name="Floudas D."/>
            <person name="Bentzer J."/>
            <person name="Ahren D."/>
            <person name="Johansson T."/>
            <person name="Persson P."/>
            <person name="Tunlid A."/>
        </authorList>
    </citation>
    <scope>NUCLEOTIDE SEQUENCE [LARGE SCALE GENOMIC DNA]</scope>
    <source>
        <strain evidence="7 8">CBS 146.42</strain>
    </source>
</reference>
<protein>
    <recommendedName>
        <fullName evidence="9">Mitochondrial cytochrome c oxidase subunit VIa</fullName>
    </recommendedName>
</protein>
<evidence type="ECO:0000256" key="5">
    <source>
        <dbReference type="ARBA" id="ARBA00023136"/>
    </source>
</evidence>
<evidence type="ECO:0008006" key="9">
    <source>
        <dbReference type="Google" id="ProtNLM"/>
    </source>
</evidence>
<dbReference type="Pfam" id="PF02046">
    <property type="entry name" value="COX6A"/>
    <property type="match status" value="1"/>
</dbReference>
<dbReference type="Proteomes" id="UP000559027">
    <property type="component" value="Unassembled WGS sequence"/>
</dbReference>
<dbReference type="GO" id="GO:0006123">
    <property type="term" value="P:mitochondrial electron transport, cytochrome c to oxygen"/>
    <property type="evidence" value="ECO:0007669"/>
    <property type="project" value="TreeGrafter"/>
</dbReference>
<comment type="caution">
    <text evidence="7">The sequence shown here is derived from an EMBL/GenBank/DDBJ whole genome shotgun (WGS) entry which is preliminary data.</text>
</comment>
<keyword evidence="5" id="KW-0472">Membrane</keyword>
<dbReference type="InterPro" id="IPR036418">
    <property type="entry name" value="Cyt_c_oxidase_su6a_sf"/>
</dbReference>
<dbReference type="GO" id="GO:0030234">
    <property type="term" value="F:enzyme regulator activity"/>
    <property type="evidence" value="ECO:0007669"/>
    <property type="project" value="TreeGrafter"/>
</dbReference>
<evidence type="ECO:0000256" key="2">
    <source>
        <dbReference type="ARBA" id="ARBA00022792"/>
    </source>
</evidence>
<dbReference type="GO" id="GO:0005743">
    <property type="term" value="C:mitochondrial inner membrane"/>
    <property type="evidence" value="ECO:0007669"/>
    <property type="project" value="UniProtKB-SubCell"/>
</dbReference>
<name>A0A8H5G0V9_9AGAR</name>
<keyword evidence="8" id="KW-1185">Reference proteome</keyword>
<gene>
    <name evidence="7" type="ORF">D9756_004156</name>
</gene>
<dbReference type="Gene3D" id="4.10.95.10">
    <property type="entry name" value="Cytochrome c oxidase, subunit VIa"/>
    <property type="match status" value="1"/>
</dbReference>
<evidence type="ECO:0000256" key="4">
    <source>
        <dbReference type="ARBA" id="ARBA00023128"/>
    </source>
</evidence>
<evidence type="ECO:0000256" key="6">
    <source>
        <dbReference type="RuleBase" id="RU004396"/>
    </source>
</evidence>
<dbReference type="SUPFAM" id="SSF81411">
    <property type="entry name" value="Mitochondrial cytochrome c oxidase subunit VIa"/>
    <property type="match status" value="1"/>
</dbReference>
<evidence type="ECO:0000256" key="3">
    <source>
        <dbReference type="ARBA" id="ARBA00022946"/>
    </source>
</evidence>
<dbReference type="OrthoDB" id="5947505at2759"/>
<keyword evidence="2" id="KW-0999">Mitochondrion inner membrane</keyword>
<comment type="similarity">
    <text evidence="6">Belongs to the cytochrome c oxidase subunit 6A family.</text>
</comment>
<comment type="subcellular location">
    <subcellularLocation>
        <location evidence="1">Mitochondrion inner membrane</location>
    </subcellularLocation>
</comment>
<evidence type="ECO:0000313" key="8">
    <source>
        <dbReference type="Proteomes" id="UP000559027"/>
    </source>
</evidence>
<keyword evidence="3" id="KW-0809">Transit peptide</keyword>
<evidence type="ECO:0000313" key="7">
    <source>
        <dbReference type="EMBL" id="KAF5356262.1"/>
    </source>
</evidence>
<keyword evidence="4" id="KW-0496">Mitochondrion</keyword>